<evidence type="ECO:0000256" key="8">
    <source>
        <dbReference type="ARBA" id="ARBA00022833"/>
    </source>
</evidence>
<evidence type="ECO:0000256" key="10">
    <source>
        <dbReference type="ARBA" id="ARBA00023136"/>
    </source>
</evidence>
<comment type="subcellular location">
    <subcellularLocation>
        <location evidence="1">Membrane</location>
        <topology evidence="1">Single-pass membrane protein</topology>
    </subcellularLocation>
</comment>
<comment type="caution">
    <text evidence="15">The sequence shown here is derived from an EMBL/GenBank/DDBJ whole genome shotgun (WGS) entry which is preliminary data.</text>
</comment>
<dbReference type="EMBL" id="JAUJYN010000006">
    <property type="protein sequence ID" value="KAK1269659.1"/>
    <property type="molecule type" value="Genomic_DNA"/>
</dbReference>
<dbReference type="Gene3D" id="3.30.40.10">
    <property type="entry name" value="Zinc/RING finger domain, C3HC4 (zinc finger)"/>
    <property type="match status" value="1"/>
</dbReference>
<name>A0AAV9B089_ACOGR</name>
<proteinExistence type="inferred from homology"/>
<comment type="similarity">
    <text evidence="11">Belongs to the RING-type zinc finger family. ATL subfamily.</text>
</comment>
<accession>A0AAV9B089</accession>
<gene>
    <name evidence="15" type="ORF">QJS04_geneDACA006792</name>
</gene>
<evidence type="ECO:0000256" key="9">
    <source>
        <dbReference type="ARBA" id="ARBA00022989"/>
    </source>
</evidence>
<keyword evidence="7" id="KW-0833">Ubl conjugation pathway</keyword>
<keyword evidence="8" id="KW-0862">Zinc</keyword>
<evidence type="ECO:0000313" key="16">
    <source>
        <dbReference type="Proteomes" id="UP001179952"/>
    </source>
</evidence>
<dbReference type="SUPFAM" id="SSF57850">
    <property type="entry name" value="RING/U-box"/>
    <property type="match status" value="1"/>
</dbReference>
<evidence type="ECO:0000313" key="15">
    <source>
        <dbReference type="EMBL" id="KAK1269659.1"/>
    </source>
</evidence>
<dbReference type="Proteomes" id="UP001179952">
    <property type="component" value="Unassembled WGS sequence"/>
</dbReference>
<reference evidence="15" key="1">
    <citation type="journal article" date="2023" name="Nat. Commun.">
        <title>Diploid and tetraploid genomes of Acorus and the evolution of monocots.</title>
        <authorList>
            <person name="Ma L."/>
            <person name="Liu K.W."/>
            <person name="Li Z."/>
            <person name="Hsiao Y.Y."/>
            <person name="Qi Y."/>
            <person name="Fu T."/>
            <person name="Tang G.D."/>
            <person name="Zhang D."/>
            <person name="Sun W.H."/>
            <person name="Liu D.K."/>
            <person name="Li Y."/>
            <person name="Chen G.Z."/>
            <person name="Liu X.D."/>
            <person name="Liao X.Y."/>
            <person name="Jiang Y.T."/>
            <person name="Yu X."/>
            <person name="Hao Y."/>
            <person name="Huang J."/>
            <person name="Zhao X.W."/>
            <person name="Ke S."/>
            <person name="Chen Y.Y."/>
            <person name="Wu W.L."/>
            <person name="Hsu J.L."/>
            <person name="Lin Y.F."/>
            <person name="Huang M.D."/>
            <person name="Li C.Y."/>
            <person name="Huang L."/>
            <person name="Wang Z.W."/>
            <person name="Zhao X."/>
            <person name="Zhong W.Y."/>
            <person name="Peng D.H."/>
            <person name="Ahmad S."/>
            <person name="Lan S."/>
            <person name="Zhang J.S."/>
            <person name="Tsai W.C."/>
            <person name="Van de Peer Y."/>
            <person name="Liu Z.J."/>
        </authorList>
    </citation>
    <scope>NUCLEOTIDE SEQUENCE</scope>
    <source>
        <strain evidence="15">SCP</strain>
    </source>
</reference>
<dbReference type="GO" id="GO:0016020">
    <property type="term" value="C:membrane"/>
    <property type="evidence" value="ECO:0007669"/>
    <property type="project" value="UniProtKB-SubCell"/>
</dbReference>
<organism evidence="15 16">
    <name type="scientific">Acorus gramineus</name>
    <name type="common">Dwarf sweet flag</name>
    <dbReference type="NCBI Taxonomy" id="55184"/>
    <lineage>
        <taxon>Eukaryota</taxon>
        <taxon>Viridiplantae</taxon>
        <taxon>Streptophyta</taxon>
        <taxon>Embryophyta</taxon>
        <taxon>Tracheophyta</taxon>
        <taxon>Spermatophyta</taxon>
        <taxon>Magnoliopsida</taxon>
        <taxon>Liliopsida</taxon>
        <taxon>Acoraceae</taxon>
        <taxon>Acorus</taxon>
    </lineage>
</organism>
<evidence type="ECO:0000256" key="1">
    <source>
        <dbReference type="ARBA" id="ARBA00004167"/>
    </source>
</evidence>
<dbReference type="GO" id="GO:0016740">
    <property type="term" value="F:transferase activity"/>
    <property type="evidence" value="ECO:0007669"/>
    <property type="project" value="UniProtKB-KW"/>
</dbReference>
<evidence type="ECO:0000256" key="13">
    <source>
        <dbReference type="SAM" id="Phobius"/>
    </source>
</evidence>
<evidence type="ECO:0000256" key="3">
    <source>
        <dbReference type="ARBA" id="ARBA00022679"/>
    </source>
</evidence>
<dbReference type="InterPro" id="IPR013083">
    <property type="entry name" value="Znf_RING/FYVE/PHD"/>
</dbReference>
<evidence type="ECO:0000259" key="14">
    <source>
        <dbReference type="PROSITE" id="PS50089"/>
    </source>
</evidence>
<keyword evidence="16" id="KW-1185">Reference proteome</keyword>
<dbReference type="SMART" id="SM00184">
    <property type="entry name" value="RING"/>
    <property type="match status" value="1"/>
</dbReference>
<dbReference type="InterPro" id="IPR001841">
    <property type="entry name" value="Znf_RING"/>
</dbReference>
<dbReference type="AlphaFoldDB" id="A0AAV9B089"/>
<evidence type="ECO:0000256" key="2">
    <source>
        <dbReference type="ARBA" id="ARBA00004906"/>
    </source>
</evidence>
<feature type="transmembrane region" description="Helical" evidence="13">
    <location>
        <begin position="12"/>
        <end position="43"/>
    </location>
</feature>
<keyword evidence="3" id="KW-0808">Transferase</keyword>
<feature type="domain" description="RING-type" evidence="14">
    <location>
        <begin position="88"/>
        <end position="130"/>
    </location>
</feature>
<evidence type="ECO:0000256" key="5">
    <source>
        <dbReference type="ARBA" id="ARBA00022723"/>
    </source>
</evidence>
<dbReference type="PROSITE" id="PS50089">
    <property type="entry name" value="ZF_RING_2"/>
    <property type="match status" value="1"/>
</dbReference>
<reference evidence="15" key="2">
    <citation type="submission" date="2023-06" db="EMBL/GenBank/DDBJ databases">
        <authorList>
            <person name="Ma L."/>
            <person name="Liu K.-W."/>
            <person name="Li Z."/>
            <person name="Hsiao Y.-Y."/>
            <person name="Qi Y."/>
            <person name="Fu T."/>
            <person name="Tang G."/>
            <person name="Zhang D."/>
            <person name="Sun W.-H."/>
            <person name="Liu D.-K."/>
            <person name="Li Y."/>
            <person name="Chen G.-Z."/>
            <person name="Liu X.-D."/>
            <person name="Liao X.-Y."/>
            <person name="Jiang Y.-T."/>
            <person name="Yu X."/>
            <person name="Hao Y."/>
            <person name="Huang J."/>
            <person name="Zhao X.-W."/>
            <person name="Ke S."/>
            <person name="Chen Y.-Y."/>
            <person name="Wu W.-L."/>
            <person name="Hsu J.-L."/>
            <person name="Lin Y.-F."/>
            <person name="Huang M.-D."/>
            <person name="Li C.-Y."/>
            <person name="Huang L."/>
            <person name="Wang Z.-W."/>
            <person name="Zhao X."/>
            <person name="Zhong W.-Y."/>
            <person name="Peng D.-H."/>
            <person name="Ahmad S."/>
            <person name="Lan S."/>
            <person name="Zhang J.-S."/>
            <person name="Tsai W.-C."/>
            <person name="Van De Peer Y."/>
            <person name="Liu Z.-J."/>
        </authorList>
    </citation>
    <scope>NUCLEOTIDE SEQUENCE</scope>
    <source>
        <strain evidence="15">SCP</strain>
        <tissue evidence="15">Leaves</tissue>
    </source>
</reference>
<keyword evidence="9 13" id="KW-1133">Transmembrane helix</keyword>
<evidence type="ECO:0000256" key="11">
    <source>
        <dbReference type="ARBA" id="ARBA00024209"/>
    </source>
</evidence>
<comment type="pathway">
    <text evidence="2">Protein modification; protein ubiquitination.</text>
</comment>
<evidence type="ECO:0000256" key="12">
    <source>
        <dbReference type="PROSITE-ProRule" id="PRU00175"/>
    </source>
</evidence>
<keyword evidence="4 13" id="KW-0812">Transmembrane</keyword>
<evidence type="ECO:0000256" key="4">
    <source>
        <dbReference type="ARBA" id="ARBA00022692"/>
    </source>
</evidence>
<dbReference type="PANTHER" id="PTHR45768">
    <property type="entry name" value="E3 UBIQUITIN-PROTEIN LIGASE RNF13-LIKE"/>
    <property type="match status" value="1"/>
</dbReference>
<evidence type="ECO:0000256" key="7">
    <source>
        <dbReference type="ARBA" id="ARBA00022786"/>
    </source>
</evidence>
<protein>
    <submittedName>
        <fullName evidence="15">RING-H2 finger protein ATL58</fullName>
    </submittedName>
</protein>
<dbReference type="PANTHER" id="PTHR45768:SF61">
    <property type="entry name" value="RING-H2 FINGER PROTEIN ATL18"/>
    <property type="match status" value="1"/>
</dbReference>
<evidence type="ECO:0000256" key="6">
    <source>
        <dbReference type="ARBA" id="ARBA00022771"/>
    </source>
</evidence>
<dbReference type="Pfam" id="PF13639">
    <property type="entry name" value="zf-RING_2"/>
    <property type="match status" value="1"/>
</dbReference>
<dbReference type="GO" id="GO:0008270">
    <property type="term" value="F:zinc ion binding"/>
    <property type="evidence" value="ECO:0007669"/>
    <property type="project" value="UniProtKB-KW"/>
</dbReference>
<sequence>MSGKLLNIATQIMVMAIIVSVVLLFVGIGILLFIHVCIVGRAFQRGFNAAMRGGGGTDRSGLSRDDLEKLPCFEFKAGEKGTNSPTDCVVCLESFRLGDRCRALPICKHSFHAQCVDSWLMKTPVCPICRSSADVWKVSGEGLEGGLGQIELRGNQSEASASI</sequence>
<keyword evidence="5" id="KW-0479">Metal-binding</keyword>
<keyword evidence="10 13" id="KW-0472">Membrane</keyword>
<keyword evidence="6 12" id="KW-0863">Zinc-finger</keyword>